<evidence type="ECO:0000256" key="1">
    <source>
        <dbReference type="ARBA" id="ARBA00004651"/>
    </source>
</evidence>
<keyword evidence="3 7" id="KW-0812">Transmembrane</keyword>
<dbReference type="EMBL" id="JAFJZZ010000002">
    <property type="protein sequence ID" value="MBN7773245.1"/>
    <property type="molecule type" value="Genomic_DNA"/>
</dbReference>
<dbReference type="InterPro" id="IPR025857">
    <property type="entry name" value="MacB_PCD"/>
</dbReference>
<feature type="transmembrane region" description="Helical" evidence="7">
    <location>
        <begin position="299"/>
        <end position="325"/>
    </location>
</feature>
<name>A0A939IGG2_CLOAM</name>
<feature type="transmembrane region" description="Helical" evidence="7">
    <location>
        <begin position="337"/>
        <end position="361"/>
    </location>
</feature>
<organism evidence="10 11">
    <name type="scientific">Clostridium aminobutyricum</name>
    <dbReference type="NCBI Taxonomy" id="33953"/>
    <lineage>
        <taxon>Bacteria</taxon>
        <taxon>Bacillati</taxon>
        <taxon>Bacillota</taxon>
        <taxon>Clostridia</taxon>
        <taxon>Eubacteriales</taxon>
        <taxon>Clostridiaceae</taxon>
        <taxon>Clostridium</taxon>
    </lineage>
</organism>
<evidence type="ECO:0000313" key="11">
    <source>
        <dbReference type="Proteomes" id="UP000664545"/>
    </source>
</evidence>
<dbReference type="RefSeq" id="WP_206582073.1">
    <property type="nucleotide sequence ID" value="NZ_JAFJZZ010000002.1"/>
</dbReference>
<dbReference type="Pfam" id="PF02687">
    <property type="entry name" value="FtsX"/>
    <property type="match status" value="1"/>
</dbReference>
<dbReference type="GO" id="GO:0005886">
    <property type="term" value="C:plasma membrane"/>
    <property type="evidence" value="ECO:0007669"/>
    <property type="project" value="UniProtKB-SubCell"/>
</dbReference>
<comment type="similarity">
    <text evidence="6">Belongs to the ABC-4 integral membrane protein family.</text>
</comment>
<evidence type="ECO:0000256" key="6">
    <source>
        <dbReference type="ARBA" id="ARBA00038076"/>
    </source>
</evidence>
<dbReference type="InterPro" id="IPR003838">
    <property type="entry name" value="ABC3_permease_C"/>
</dbReference>
<keyword evidence="2" id="KW-1003">Cell membrane</keyword>
<dbReference type="AlphaFoldDB" id="A0A939IGG2"/>
<evidence type="ECO:0000256" key="4">
    <source>
        <dbReference type="ARBA" id="ARBA00022989"/>
    </source>
</evidence>
<feature type="transmembrane region" description="Helical" evidence="7">
    <location>
        <begin position="253"/>
        <end position="278"/>
    </location>
</feature>
<accession>A0A939IGG2</accession>
<proteinExistence type="inferred from homology"/>
<feature type="domain" description="MacB-like periplasmic core" evidence="9">
    <location>
        <begin position="23"/>
        <end position="198"/>
    </location>
</feature>
<dbReference type="GO" id="GO:0022857">
    <property type="term" value="F:transmembrane transporter activity"/>
    <property type="evidence" value="ECO:0007669"/>
    <property type="project" value="TreeGrafter"/>
</dbReference>
<keyword evidence="5 7" id="KW-0472">Membrane</keyword>
<evidence type="ECO:0000256" key="3">
    <source>
        <dbReference type="ARBA" id="ARBA00022692"/>
    </source>
</evidence>
<dbReference type="InterPro" id="IPR050250">
    <property type="entry name" value="Macrolide_Exporter_MacB"/>
</dbReference>
<protein>
    <submittedName>
        <fullName evidence="10">ABC transporter permease</fullName>
    </submittedName>
</protein>
<comment type="caution">
    <text evidence="10">The sequence shown here is derived from an EMBL/GenBank/DDBJ whole genome shotgun (WGS) entry which is preliminary data.</text>
</comment>
<gene>
    <name evidence="10" type="ORF">JYB65_07715</name>
</gene>
<feature type="domain" description="ABC3 transporter permease C-terminal" evidence="8">
    <location>
        <begin position="257"/>
        <end position="367"/>
    </location>
</feature>
<dbReference type="Pfam" id="PF12704">
    <property type="entry name" value="MacB_PCD"/>
    <property type="match status" value="1"/>
</dbReference>
<evidence type="ECO:0000256" key="5">
    <source>
        <dbReference type="ARBA" id="ARBA00023136"/>
    </source>
</evidence>
<dbReference type="Proteomes" id="UP000664545">
    <property type="component" value="Unassembled WGS sequence"/>
</dbReference>
<comment type="subcellular location">
    <subcellularLocation>
        <location evidence="1">Cell membrane</location>
        <topology evidence="1">Multi-pass membrane protein</topology>
    </subcellularLocation>
</comment>
<evidence type="ECO:0000256" key="2">
    <source>
        <dbReference type="ARBA" id="ARBA00022475"/>
    </source>
</evidence>
<evidence type="ECO:0000256" key="7">
    <source>
        <dbReference type="SAM" id="Phobius"/>
    </source>
</evidence>
<keyword evidence="11" id="KW-1185">Reference proteome</keyword>
<dbReference type="PANTHER" id="PTHR30572">
    <property type="entry name" value="MEMBRANE COMPONENT OF TRANSPORTER-RELATED"/>
    <property type="match status" value="1"/>
</dbReference>
<sequence length="378" mass="40867">MKKQTMYFKMITSSFIRRRSRMIVALLAVAIGATVLSGLVTIYYDIPRQMGQEFRSYGANLILMPGGSDSVLSADEIEQVREFLPVNNVVGIAPYRYETVKINEQPFMAAGTELAEVKKTSPYWYVSGEWPEQNGAVLIGQEVADYIRLSQGDSFTVTGTDSNGESFSHDFTVAGIVQTGGTEEEFIYMSLLDLDNLMGNSGEFDVVECSISASQTALTDIVSQISENVEEVTPRLVKRVTESEGTVLTKLQALVYLVTAVVLLLTMICVATTMMAVVTERRKEIGLKKALGAANRGIVMEFLGEGVLLGGLGGLLGVALGFVFAQTVSINVFNRSISFQLLLVPVTLAVSIAITGLACLIPVRSATDVDPAIVLRGE</sequence>
<keyword evidence="4 7" id="KW-1133">Transmembrane helix</keyword>
<dbReference type="PANTHER" id="PTHR30572:SF4">
    <property type="entry name" value="ABC TRANSPORTER PERMEASE YTRF"/>
    <property type="match status" value="1"/>
</dbReference>
<reference evidence="10" key="1">
    <citation type="submission" date="2021-02" db="EMBL/GenBank/DDBJ databases">
        <title>Abyssanaerobacter marinus gen.nov., sp., nov, anaerobic bacterium isolated from the Onnuri vent field of Indian Ocean and suggestion of Mogibacteriaceae fam. nov., and proposal of reclassification of ambiguous this family's genus member.</title>
        <authorList>
            <person name="Kim Y.J."/>
            <person name="Yang J.-A."/>
        </authorList>
    </citation>
    <scope>NUCLEOTIDE SEQUENCE</scope>
    <source>
        <strain evidence="10">DSM 2634</strain>
    </source>
</reference>
<evidence type="ECO:0000259" key="9">
    <source>
        <dbReference type="Pfam" id="PF12704"/>
    </source>
</evidence>
<evidence type="ECO:0000313" key="10">
    <source>
        <dbReference type="EMBL" id="MBN7773245.1"/>
    </source>
</evidence>
<evidence type="ECO:0000259" key="8">
    <source>
        <dbReference type="Pfam" id="PF02687"/>
    </source>
</evidence>